<evidence type="ECO:0000256" key="5">
    <source>
        <dbReference type="PROSITE-ProRule" id="PRU10137"/>
    </source>
</evidence>
<dbReference type="PROSITE" id="PS51736">
    <property type="entry name" value="RECOMBINASES_3"/>
    <property type="match status" value="1"/>
</dbReference>
<keyword evidence="2" id="KW-0238">DNA-binding</keyword>
<feature type="active site" description="O-(5'-phospho-DNA)-serine intermediate" evidence="4 5">
    <location>
        <position position="9"/>
    </location>
</feature>
<dbReference type="PANTHER" id="PTHR30461:SF19">
    <property type="entry name" value="SITE-SPECIFIC RECOMBINASE RESOLVASE FAMILY"/>
    <property type="match status" value="1"/>
</dbReference>
<dbReference type="Gene3D" id="3.40.50.1390">
    <property type="entry name" value="Resolvase, N-terminal catalytic domain"/>
    <property type="match status" value="1"/>
</dbReference>
<dbReference type="CDD" id="cd03768">
    <property type="entry name" value="SR_ResInv"/>
    <property type="match status" value="1"/>
</dbReference>
<evidence type="ECO:0000256" key="1">
    <source>
        <dbReference type="ARBA" id="ARBA00022908"/>
    </source>
</evidence>
<organism evidence="7 8">
    <name type="scientific">Campylobacter hyointestinalis subsp. hyointestinalis</name>
    <dbReference type="NCBI Taxonomy" id="91352"/>
    <lineage>
        <taxon>Bacteria</taxon>
        <taxon>Pseudomonadati</taxon>
        <taxon>Campylobacterota</taxon>
        <taxon>Epsilonproteobacteria</taxon>
        <taxon>Campylobacterales</taxon>
        <taxon>Campylobacteraceae</taxon>
        <taxon>Campylobacter</taxon>
    </lineage>
</organism>
<dbReference type="InterPro" id="IPR036162">
    <property type="entry name" value="Resolvase-like_N_sf"/>
</dbReference>
<dbReference type="EMBL" id="FAUW01000002">
    <property type="protein sequence ID" value="CUU79424.1"/>
    <property type="molecule type" value="Genomic_DNA"/>
</dbReference>
<dbReference type="RefSeq" id="WP_024305199.1">
    <property type="nucleotide sequence ID" value="NZ_FAUW01000002.1"/>
</dbReference>
<comment type="caution">
    <text evidence="7">The sequence shown here is derived from an EMBL/GenBank/DDBJ whole genome shotgun (WGS) entry which is preliminary data.</text>
</comment>
<dbReference type="SUPFAM" id="SSF53041">
    <property type="entry name" value="Resolvase-like"/>
    <property type="match status" value="1"/>
</dbReference>
<sequence>MIYAYIRVSTDRQNTNNQRFAINEWAMQNNIDIDYFVDETASGKIAIDHRNLGKLFNKLKNGDTLIVAELSRLGRSMLDVIEKINWCLKNNIKMYSIKEKFALEDSIVSKTLIFAFTISAEIERQLISDRTKEALHRRKMEGMKLGRPVGSKNSIEANPCYPAFKQILKWDRQGISHSKIARRIGVHRDTLRRFLIKCNLGHLLRGRKVGM</sequence>
<evidence type="ECO:0000259" key="6">
    <source>
        <dbReference type="PROSITE" id="PS51736"/>
    </source>
</evidence>
<dbReference type="GO" id="GO:0015074">
    <property type="term" value="P:DNA integration"/>
    <property type="evidence" value="ECO:0007669"/>
    <property type="project" value="UniProtKB-KW"/>
</dbReference>
<dbReference type="GO" id="GO:0003677">
    <property type="term" value="F:DNA binding"/>
    <property type="evidence" value="ECO:0007669"/>
    <property type="project" value="UniProtKB-KW"/>
</dbReference>
<evidence type="ECO:0000256" key="4">
    <source>
        <dbReference type="PIRSR" id="PIRSR606118-50"/>
    </source>
</evidence>
<dbReference type="SMART" id="SM00857">
    <property type="entry name" value="Resolvase"/>
    <property type="match status" value="1"/>
</dbReference>
<feature type="domain" description="Resolvase/invertase-type recombinase catalytic" evidence="6">
    <location>
        <begin position="1"/>
        <end position="142"/>
    </location>
</feature>
<dbReference type="InterPro" id="IPR050639">
    <property type="entry name" value="SSR_resolvase"/>
</dbReference>
<dbReference type="Pfam" id="PF00239">
    <property type="entry name" value="Resolvase"/>
    <property type="match status" value="1"/>
</dbReference>
<evidence type="ECO:0000256" key="2">
    <source>
        <dbReference type="ARBA" id="ARBA00023125"/>
    </source>
</evidence>
<dbReference type="InterPro" id="IPR006118">
    <property type="entry name" value="Recombinase_CS"/>
</dbReference>
<protein>
    <submittedName>
        <fullName evidence="7">Site-specific recombinase/resolvase</fullName>
    </submittedName>
</protein>
<reference evidence="7 8" key="1">
    <citation type="submission" date="2015-11" db="EMBL/GenBank/DDBJ databases">
        <authorList>
            <consortium name="Pathogen Informatics"/>
        </authorList>
    </citation>
    <scope>NUCLEOTIDE SEQUENCE [LARGE SCALE GENOMIC DNA]</scope>
    <source>
        <strain evidence="7 8">006A-0191</strain>
    </source>
</reference>
<dbReference type="GO" id="GO:0000150">
    <property type="term" value="F:DNA strand exchange activity"/>
    <property type="evidence" value="ECO:0007669"/>
    <property type="project" value="InterPro"/>
</dbReference>
<dbReference type="Proteomes" id="UP000052257">
    <property type="component" value="Unassembled WGS sequence"/>
</dbReference>
<dbReference type="PROSITE" id="PS00397">
    <property type="entry name" value="RECOMBINASES_1"/>
    <property type="match status" value="1"/>
</dbReference>
<keyword evidence="3" id="KW-0233">DNA recombination</keyword>
<dbReference type="InterPro" id="IPR006119">
    <property type="entry name" value="Resolv_N"/>
</dbReference>
<evidence type="ECO:0000313" key="8">
    <source>
        <dbReference type="Proteomes" id="UP000052257"/>
    </source>
</evidence>
<gene>
    <name evidence="7" type="primary">pinR</name>
    <name evidence="7" type="ORF">ERS739220_01071</name>
</gene>
<name>A0A9W5AQW0_CAMHY</name>
<dbReference type="PANTHER" id="PTHR30461">
    <property type="entry name" value="DNA-INVERTASE FROM LAMBDOID PROPHAGE"/>
    <property type="match status" value="1"/>
</dbReference>
<accession>A0A9W5AQW0</accession>
<evidence type="ECO:0000313" key="7">
    <source>
        <dbReference type="EMBL" id="CUU79424.1"/>
    </source>
</evidence>
<evidence type="ECO:0000256" key="3">
    <source>
        <dbReference type="ARBA" id="ARBA00023172"/>
    </source>
</evidence>
<dbReference type="AlphaFoldDB" id="A0A9W5AQW0"/>
<keyword evidence="1" id="KW-0229">DNA integration</keyword>
<proteinExistence type="predicted"/>